<sequence length="100" mass="11284">MYKGQECRLVIHYEQGFSVLAEQQGEDQVDQGNQNQAKPLLCYPFERLKMSSDDGVRVLFLDFSGKEGEIQLDLHSCPKPIVFILHSFLSAKIARLGLVA</sequence>
<evidence type="ECO:0000313" key="4">
    <source>
        <dbReference type="EMBL" id="KAK6327157.1"/>
    </source>
</evidence>
<proteinExistence type="predicted"/>
<dbReference type="PANTHER" id="PTHR10554:SF11">
    <property type="entry name" value="BETA-1-SYNTROPHIN"/>
    <property type="match status" value="1"/>
</dbReference>
<gene>
    <name evidence="4" type="ORF">J4Q44_G00028020</name>
</gene>
<feature type="domain" description="Syntrophin C-terminal PH" evidence="3">
    <location>
        <begin position="1"/>
        <end position="98"/>
    </location>
</feature>
<protein>
    <recommendedName>
        <fullName evidence="3">Syntrophin C-terminal PH domain-containing protein</fullName>
    </recommendedName>
</protein>
<accession>A0AAN8RGT4</accession>
<organism evidence="4 5">
    <name type="scientific">Coregonus suidteri</name>
    <dbReference type="NCBI Taxonomy" id="861788"/>
    <lineage>
        <taxon>Eukaryota</taxon>
        <taxon>Metazoa</taxon>
        <taxon>Chordata</taxon>
        <taxon>Craniata</taxon>
        <taxon>Vertebrata</taxon>
        <taxon>Euteleostomi</taxon>
        <taxon>Actinopterygii</taxon>
        <taxon>Neopterygii</taxon>
        <taxon>Teleostei</taxon>
        <taxon>Protacanthopterygii</taxon>
        <taxon>Salmoniformes</taxon>
        <taxon>Salmonidae</taxon>
        <taxon>Coregoninae</taxon>
        <taxon>Coregonus</taxon>
    </lineage>
</organism>
<dbReference type="Proteomes" id="UP001356427">
    <property type="component" value="Unassembled WGS sequence"/>
</dbReference>
<dbReference type="GO" id="GO:0045202">
    <property type="term" value="C:synapse"/>
    <property type="evidence" value="ECO:0007669"/>
    <property type="project" value="TreeGrafter"/>
</dbReference>
<evidence type="ECO:0000256" key="2">
    <source>
        <dbReference type="ARBA" id="ARBA00022490"/>
    </source>
</evidence>
<dbReference type="GO" id="GO:0005737">
    <property type="term" value="C:cytoplasm"/>
    <property type="evidence" value="ECO:0007669"/>
    <property type="project" value="UniProtKB-SubCell"/>
</dbReference>
<comment type="caution">
    <text evidence="4">The sequence shown here is derived from an EMBL/GenBank/DDBJ whole genome shotgun (WGS) entry which is preliminary data.</text>
</comment>
<evidence type="ECO:0000259" key="3">
    <source>
        <dbReference type="Pfam" id="PF23012"/>
    </source>
</evidence>
<evidence type="ECO:0000256" key="1">
    <source>
        <dbReference type="ARBA" id="ARBA00004496"/>
    </source>
</evidence>
<dbReference type="InterPro" id="IPR055108">
    <property type="entry name" value="Syntrophin_4th"/>
</dbReference>
<keyword evidence="2" id="KW-0963">Cytoplasm</keyword>
<dbReference type="EMBL" id="JAGTTL010000002">
    <property type="protein sequence ID" value="KAK6327157.1"/>
    <property type="molecule type" value="Genomic_DNA"/>
</dbReference>
<evidence type="ECO:0000313" key="5">
    <source>
        <dbReference type="Proteomes" id="UP001356427"/>
    </source>
</evidence>
<keyword evidence="5" id="KW-1185">Reference proteome</keyword>
<comment type="subcellular location">
    <subcellularLocation>
        <location evidence="1">Cytoplasm</location>
    </subcellularLocation>
</comment>
<reference evidence="4 5" key="1">
    <citation type="submission" date="2021-04" db="EMBL/GenBank/DDBJ databases">
        <authorList>
            <person name="De Guttry C."/>
            <person name="Zahm M."/>
            <person name="Klopp C."/>
            <person name="Cabau C."/>
            <person name="Louis A."/>
            <person name="Berthelot C."/>
            <person name="Parey E."/>
            <person name="Roest Crollius H."/>
            <person name="Montfort J."/>
            <person name="Robinson-Rechavi M."/>
            <person name="Bucao C."/>
            <person name="Bouchez O."/>
            <person name="Gislard M."/>
            <person name="Lluch J."/>
            <person name="Milhes M."/>
            <person name="Lampietro C."/>
            <person name="Lopez Roques C."/>
            <person name="Donnadieu C."/>
            <person name="Braasch I."/>
            <person name="Desvignes T."/>
            <person name="Postlethwait J."/>
            <person name="Bobe J."/>
            <person name="Wedekind C."/>
            <person name="Guiguen Y."/>
        </authorList>
    </citation>
    <scope>NUCLEOTIDE SEQUENCE [LARGE SCALE GENOMIC DNA]</scope>
    <source>
        <strain evidence="4">Cs_M1</strain>
        <tissue evidence="4">Blood</tissue>
    </source>
</reference>
<name>A0AAN8RGT4_9TELE</name>
<dbReference type="GO" id="GO:0016010">
    <property type="term" value="C:dystrophin-associated glycoprotein complex"/>
    <property type="evidence" value="ECO:0007669"/>
    <property type="project" value="TreeGrafter"/>
</dbReference>
<dbReference type="AlphaFoldDB" id="A0AAN8RGT4"/>
<dbReference type="Pfam" id="PF23012">
    <property type="entry name" value="Syntrophin_4th"/>
    <property type="match status" value="1"/>
</dbReference>
<dbReference type="GO" id="GO:0005198">
    <property type="term" value="F:structural molecule activity"/>
    <property type="evidence" value="ECO:0007669"/>
    <property type="project" value="InterPro"/>
</dbReference>
<dbReference type="InterPro" id="IPR015482">
    <property type="entry name" value="Syntrophin"/>
</dbReference>
<dbReference type="PANTHER" id="PTHR10554">
    <property type="entry name" value="SYNTROPHIN"/>
    <property type="match status" value="1"/>
</dbReference>